<dbReference type="InterPro" id="IPR032640">
    <property type="entry name" value="AMPK1_CBM"/>
</dbReference>
<organism evidence="4">
    <name type="scientific">marine sediment metagenome</name>
    <dbReference type="NCBI Taxonomy" id="412755"/>
    <lineage>
        <taxon>unclassified sequences</taxon>
        <taxon>metagenomes</taxon>
        <taxon>ecological metagenomes</taxon>
    </lineage>
</organism>
<dbReference type="SUPFAM" id="SSF81296">
    <property type="entry name" value="E set domains"/>
    <property type="match status" value="1"/>
</dbReference>
<dbReference type="EMBL" id="LAZR01020692">
    <property type="protein sequence ID" value="KKL87983.1"/>
    <property type="molecule type" value="Genomic_DNA"/>
</dbReference>
<dbReference type="PANTHER" id="PTHR10343:SF84">
    <property type="entry name" value="5'-AMP-ACTIVATED PROTEIN KINASE SUBUNIT BETA-1"/>
    <property type="match status" value="1"/>
</dbReference>
<dbReference type="Pfam" id="PF16561">
    <property type="entry name" value="AMPK1_CBM"/>
    <property type="match status" value="1"/>
</dbReference>
<dbReference type="AlphaFoldDB" id="A0A0F9FP37"/>
<evidence type="ECO:0000256" key="2">
    <source>
        <dbReference type="SAM" id="MobiDB-lite"/>
    </source>
</evidence>
<dbReference type="Gene3D" id="2.60.40.10">
    <property type="entry name" value="Immunoglobulins"/>
    <property type="match status" value="1"/>
</dbReference>
<dbReference type="InterPro" id="IPR050827">
    <property type="entry name" value="CRP1_MDG1_kinase"/>
</dbReference>
<name>A0A0F9FP37_9ZZZZ</name>
<comment type="similarity">
    <text evidence="1">Belongs to the 5'-AMP-activated protein kinase beta subunit family.</text>
</comment>
<feature type="region of interest" description="Disordered" evidence="2">
    <location>
        <begin position="95"/>
        <end position="115"/>
    </location>
</feature>
<sequence>MVSTGRRRGTTRFSIEAGDTAREVALAGDFTHWQPKRMRRQRNGAFVLIVALPPGEYEYKFIVDGQWLTDPENPRYAISPCGTSNSVLRVECLDRTSDQRSRQAPQRAAEPSFAG</sequence>
<evidence type="ECO:0000259" key="3">
    <source>
        <dbReference type="Pfam" id="PF16561"/>
    </source>
</evidence>
<dbReference type="PANTHER" id="PTHR10343">
    <property type="entry name" value="5'-AMP-ACTIVATED PROTEIN KINASE , BETA SUBUNIT"/>
    <property type="match status" value="1"/>
</dbReference>
<proteinExistence type="inferred from homology"/>
<evidence type="ECO:0000256" key="1">
    <source>
        <dbReference type="ARBA" id="ARBA00010926"/>
    </source>
</evidence>
<accession>A0A0F9FP37</accession>
<protein>
    <recommendedName>
        <fullName evidence="3">AMP-activated protein kinase glycogen-binding domain-containing protein</fullName>
    </recommendedName>
</protein>
<feature type="domain" description="AMP-activated protein kinase glycogen-binding" evidence="3">
    <location>
        <begin position="20"/>
        <end position="91"/>
    </location>
</feature>
<evidence type="ECO:0000313" key="4">
    <source>
        <dbReference type="EMBL" id="KKL87983.1"/>
    </source>
</evidence>
<dbReference type="InterPro" id="IPR014756">
    <property type="entry name" value="Ig_E-set"/>
</dbReference>
<dbReference type="CDD" id="cd07184">
    <property type="entry name" value="E_set_Isoamylase_like_N"/>
    <property type="match status" value="1"/>
</dbReference>
<comment type="caution">
    <text evidence="4">The sequence shown here is derived from an EMBL/GenBank/DDBJ whole genome shotgun (WGS) entry which is preliminary data.</text>
</comment>
<reference evidence="4" key="1">
    <citation type="journal article" date="2015" name="Nature">
        <title>Complex archaea that bridge the gap between prokaryotes and eukaryotes.</title>
        <authorList>
            <person name="Spang A."/>
            <person name="Saw J.H."/>
            <person name="Jorgensen S.L."/>
            <person name="Zaremba-Niedzwiedzka K."/>
            <person name="Martijn J."/>
            <person name="Lind A.E."/>
            <person name="van Eijk R."/>
            <person name="Schleper C."/>
            <person name="Guy L."/>
            <person name="Ettema T.J."/>
        </authorList>
    </citation>
    <scope>NUCLEOTIDE SEQUENCE</scope>
</reference>
<gene>
    <name evidence="4" type="ORF">LCGC14_1929260</name>
</gene>
<dbReference type="InterPro" id="IPR013783">
    <property type="entry name" value="Ig-like_fold"/>
</dbReference>